<dbReference type="Proteomes" id="UP000472272">
    <property type="component" value="Chromosome 7"/>
</dbReference>
<feature type="domain" description="Kinesin motor" evidence="6">
    <location>
        <begin position="50"/>
        <end position="263"/>
    </location>
</feature>
<dbReference type="Ensembl" id="ENSPMRT00000016991.1">
    <property type="protein sequence ID" value="ENSPMRP00000015913.1"/>
    <property type="gene ID" value="ENSPMRG00000010633.1"/>
</dbReference>
<keyword evidence="8" id="KW-1185">Reference proteome</keyword>
<dbReference type="GO" id="GO:0007018">
    <property type="term" value="P:microtubule-based movement"/>
    <property type="evidence" value="ECO:0007669"/>
    <property type="project" value="InterPro"/>
</dbReference>
<evidence type="ECO:0000313" key="7">
    <source>
        <dbReference type="Ensembl" id="ENSPMRP00000015913.1"/>
    </source>
</evidence>
<dbReference type="Gene3D" id="3.40.850.10">
    <property type="entry name" value="Kinesin motor domain"/>
    <property type="match status" value="1"/>
</dbReference>
<keyword evidence="4" id="KW-0206">Cytoskeleton</keyword>
<reference evidence="7" key="3">
    <citation type="submission" date="2025-09" db="UniProtKB">
        <authorList>
            <consortium name="Ensembl"/>
        </authorList>
    </citation>
    <scope>IDENTIFICATION</scope>
</reference>
<dbReference type="GO" id="GO:0005524">
    <property type="term" value="F:ATP binding"/>
    <property type="evidence" value="ECO:0007669"/>
    <property type="project" value="UniProtKB-KW"/>
</dbReference>
<dbReference type="Pfam" id="PF00225">
    <property type="entry name" value="Kinesin"/>
    <property type="match status" value="1"/>
</dbReference>
<evidence type="ECO:0000259" key="6">
    <source>
        <dbReference type="PROSITE" id="PS50067"/>
    </source>
</evidence>
<dbReference type="GO" id="GO:0008017">
    <property type="term" value="F:microtubule binding"/>
    <property type="evidence" value="ECO:0007669"/>
    <property type="project" value="InterPro"/>
</dbReference>
<dbReference type="InterPro" id="IPR036961">
    <property type="entry name" value="Kinesin_motor_dom_sf"/>
</dbReference>
<dbReference type="InterPro" id="IPR027640">
    <property type="entry name" value="Kinesin-like_fam"/>
</dbReference>
<dbReference type="GeneTree" id="ENSGT00940000155837"/>
<organism evidence="7 8">
    <name type="scientific">Podarcis muralis</name>
    <name type="common">Wall lizard</name>
    <name type="synonym">Lacerta muralis</name>
    <dbReference type="NCBI Taxonomy" id="64176"/>
    <lineage>
        <taxon>Eukaryota</taxon>
        <taxon>Metazoa</taxon>
        <taxon>Chordata</taxon>
        <taxon>Craniata</taxon>
        <taxon>Vertebrata</taxon>
        <taxon>Euteleostomi</taxon>
        <taxon>Lepidosauria</taxon>
        <taxon>Squamata</taxon>
        <taxon>Bifurcata</taxon>
        <taxon>Unidentata</taxon>
        <taxon>Episquamata</taxon>
        <taxon>Laterata</taxon>
        <taxon>Lacertibaenia</taxon>
        <taxon>Lacertidae</taxon>
        <taxon>Podarcis</taxon>
    </lineage>
</organism>
<dbReference type="GO" id="GO:0005874">
    <property type="term" value="C:microtubule"/>
    <property type="evidence" value="ECO:0007669"/>
    <property type="project" value="TreeGrafter"/>
</dbReference>
<dbReference type="OMA" id="DAHMARK"/>
<dbReference type="AlphaFoldDB" id="A0A670IUN4"/>
<comment type="caution">
    <text evidence="5">Lacks conserved residue(s) required for the propagation of feature annotation.</text>
</comment>
<evidence type="ECO:0000256" key="5">
    <source>
        <dbReference type="PROSITE-ProRule" id="PRU00283"/>
    </source>
</evidence>
<proteinExistence type="inferred from homology"/>
<evidence type="ECO:0000256" key="4">
    <source>
        <dbReference type="ARBA" id="ARBA00023212"/>
    </source>
</evidence>
<dbReference type="GO" id="GO:0051256">
    <property type="term" value="P:mitotic spindle midzone assembly"/>
    <property type="evidence" value="ECO:0007669"/>
    <property type="project" value="TreeGrafter"/>
</dbReference>
<dbReference type="InterPro" id="IPR001752">
    <property type="entry name" value="Kinesin_motor_dom"/>
</dbReference>
<keyword evidence="3" id="KW-0067">ATP-binding</keyword>
<comment type="subcellular location">
    <subcellularLocation>
        <location evidence="1">Cytoplasm</location>
        <location evidence="1">Cytoskeleton</location>
    </subcellularLocation>
</comment>
<dbReference type="GO" id="GO:0016887">
    <property type="term" value="F:ATP hydrolysis activity"/>
    <property type="evidence" value="ECO:0007669"/>
    <property type="project" value="TreeGrafter"/>
</dbReference>
<protein>
    <recommendedName>
        <fullName evidence="6">Kinesin motor domain-containing protein</fullName>
    </recommendedName>
</protein>
<dbReference type="InterPro" id="IPR027417">
    <property type="entry name" value="P-loop_NTPase"/>
</dbReference>
<reference evidence="7 8" key="1">
    <citation type="journal article" date="2019" name="Proc. Natl. Acad. Sci. U.S.A.">
        <title>Regulatory changes in pterin and carotenoid genes underlie balanced color polymorphisms in the wall lizard.</title>
        <authorList>
            <person name="Andrade P."/>
            <person name="Pinho C."/>
            <person name="Perez I de Lanuza G."/>
            <person name="Afonso S."/>
            <person name="Brejcha J."/>
            <person name="Rubin C.J."/>
            <person name="Wallerman O."/>
            <person name="Pereira P."/>
            <person name="Sabatino S.J."/>
            <person name="Bellati A."/>
            <person name="Pellitteri-Rosa D."/>
            <person name="Bosakova Z."/>
            <person name="Bunikis I."/>
            <person name="Carretero M.A."/>
            <person name="Feiner N."/>
            <person name="Marsik P."/>
            <person name="Pauperio F."/>
            <person name="Salvi D."/>
            <person name="Soler L."/>
            <person name="While G.M."/>
            <person name="Uller T."/>
            <person name="Font E."/>
            <person name="Andersson L."/>
            <person name="Carneiro M."/>
        </authorList>
    </citation>
    <scope>NUCLEOTIDE SEQUENCE</scope>
</reference>
<name>A0A670IUN4_PODMU</name>
<evidence type="ECO:0000256" key="2">
    <source>
        <dbReference type="ARBA" id="ARBA00022741"/>
    </source>
</evidence>
<dbReference type="GO" id="GO:0005634">
    <property type="term" value="C:nucleus"/>
    <property type="evidence" value="ECO:0007669"/>
    <property type="project" value="TreeGrafter"/>
</dbReference>
<sequence length="263" mass="30007">MDTGSLKDLIGVYCRLRLVSVPDQECCIKVINTTTVKVHPPDGYRIFRNGDGKTHTMTGSPGGGGLLPCCLDMIFNSIGSLQAKQYVFKLDDRNGIEVQCDVDALLERQKLEAFQTPKTPSSNWWQIDPEITDMINVQDNCKVEVDENNVYSVFVSNIEIYNNYIYDFLDEGPFDPIKPKLSQFQIFHKDQNLNMYIAGCMEVGVKSTEEEAFEVFWRGQKKRHIANTQLNHKSSHSHSVFLIKLARRGHLMPVGIMFYRTES</sequence>
<dbReference type="PANTHER" id="PTHR24115:SF600">
    <property type="entry name" value="KINESIN-LIKE PROTEIN KIF23"/>
    <property type="match status" value="1"/>
</dbReference>
<evidence type="ECO:0000256" key="1">
    <source>
        <dbReference type="ARBA" id="ARBA00004245"/>
    </source>
</evidence>
<dbReference type="GO" id="GO:0005871">
    <property type="term" value="C:kinesin complex"/>
    <property type="evidence" value="ECO:0007669"/>
    <property type="project" value="TreeGrafter"/>
</dbReference>
<dbReference type="PROSITE" id="PS50067">
    <property type="entry name" value="KINESIN_MOTOR_2"/>
    <property type="match status" value="1"/>
</dbReference>
<keyword evidence="4" id="KW-0963">Cytoplasm</keyword>
<comment type="similarity">
    <text evidence="5">Belongs to the TRAFAC class myosin-kinesin ATPase superfamily. Kinesin family.</text>
</comment>
<evidence type="ECO:0000313" key="8">
    <source>
        <dbReference type="Proteomes" id="UP000472272"/>
    </source>
</evidence>
<accession>A0A670IUN4</accession>
<dbReference type="GO" id="GO:0003777">
    <property type="term" value="F:microtubule motor activity"/>
    <property type="evidence" value="ECO:0007669"/>
    <property type="project" value="InterPro"/>
</dbReference>
<evidence type="ECO:0000256" key="3">
    <source>
        <dbReference type="ARBA" id="ARBA00022840"/>
    </source>
</evidence>
<reference evidence="7" key="2">
    <citation type="submission" date="2025-08" db="UniProtKB">
        <authorList>
            <consortium name="Ensembl"/>
        </authorList>
    </citation>
    <scope>IDENTIFICATION</scope>
</reference>
<keyword evidence="2" id="KW-0547">Nucleotide-binding</keyword>
<dbReference type="PANTHER" id="PTHR24115">
    <property type="entry name" value="KINESIN-RELATED"/>
    <property type="match status" value="1"/>
</dbReference>
<dbReference type="SUPFAM" id="SSF52540">
    <property type="entry name" value="P-loop containing nucleoside triphosphate hydrolases"/>
    <property type="match status" value="1"/>
</dbReference>
<dbReference type="SMART" id="SM00129">
    <property type="entry name" value="KISc"/>
    <property type="match status" value="1"/>
</dbReference>